<keyword evidence="1" id="KW-0175">Coiled coil</keyword>
<sequence>MRTIPMLLVLYIQVVDLSRQEKRLRAERLALQAERAALELAALELDAAQLRREAESLAPREAPPAAAATAPISGSVTASETPAAATKAPGAPGSASPIEQLLASLKSNSSTDAGASRAGGQSKPPASLSGSSLTEVLSGQSEGALQLSEAQVSLARNRVFDYDTFYVSQVEQSFIGTIFRGNLRTNTSVVYARVSAKAAAEPELAGIQFLLLQDPLALTLEGLQAGEARKPVCL</sequence>
<accession>A0A0M0LQ33</accession>
<dbReference type="OrthoDB" id="5738at2759"/>
<name>A0A0M0LQ33_9EUKA</name>
<evidence type="ECO:0000256" key="2">
    <source>
        <dbReference type="SAM" id="MobiDB-lite"/>
    </source>
</evidence>
<proteinExistence type="predicted"/>
<organism evidence="3 4">
    <name type="scientific">Chrysochromulina tobinii</name>
    <dbReference type="NCBI Taxonomy" id="1460289"/>
    <lineage>
        <taxon>Eukaryota</taxon>
        <taxon>Haptista</taxon>
        <taxon>Haptophyta</taxon>
        <taxon>Prymnesiophyceae</taxon>
        <taxon>Prymnesiales</taxon>
        <taxon>Chrysochromulinaceae</taxon>
        <taxon>Chrysochromulina</taxon>
    </lineage>
</organism>
<feature type="region of interest" description="Disordered" evidence="2">
    <location>
        <begin position="109"/>
        <end position="134"/>
    </location>
</feature>
<comment type="caution">
    <text evidence="3">The sequence shown here is derived from an EMBL/GenBank/DDBJ whole genome shotgun (WGS) entry which is preliminary data.</text>
</comment>
<evidence type="ECO:0000256" key="1">
    <source>
        <dbReference type="SAM" id="Coils"/>
    </source>
</evidence>
<feature type="compositionally biased region" description="Low complexity" evidence="2">
    <location>
        <begin position="81"/>
        <end position="96"/>
    </location>
</feature>
<feature type="region of interest" description="Disordered" evidence="2">
    <location>
        <begin position="54"/>
        <end position="96"/>
    </location>
</feature>
<dbReference type="EMBL" id="JWZX01000379">
    <property type="protein sequence ID" value="KOO53106.1"/>
    <property type="molecule type" value="Genomic_DNA"/>
</dbReference>
<evidence type="ECO:0000313" key="4">
    <source>
        <dbReference type="Proteomes" id="UP000037460"/>
    </source>
</evidence>
<reference evidence="4" key="1">
    <citation type="journal article" date="2015" name="PLoS Genet.">
        <title>Genome Sequence and Transcriptome Analyses of Chrysochromulina tobin: Metabolic Tools for Enhanced Algal Fitness in the Prominent Order Prymnesiales (Haptophyceae).</title>
        <authorList>
            <person name="Hovde B.T."/>
            <person name="Deodato C.R."/>
            <person name="Hunsperger H.M."/>
            <person name="Ryken S.A."/>
            <person name="Yost W."/>
            <person name="Jha R.K."/>
            <person name="Patterson J."/>
            <person name="Monnat R.J. Jr."/>
            <person name="Barlow S.B."/>
            <person name="Starkenburg S.R."/>
            <person name="Cattolico R.A."/>
        </authorList>
    </citation>
    <scope>NUCLEOTIDE SEQUENCE</scope>
    <source>
        <strain evidence="4">CCMP291</strain>
    </source>
</reference>
<gene>
    <name evidence="3" type="ORF">Ctob_013402</name>
</gene>
<evidence type="ECO:0000313" key="3">
    <source>
        <dbReference type="EMBL" id="KOO53106.1"/>
    </source>
</evidence>
<protein>
    <submittedName>
        <fullName evidence="3">Uncharacterized protein</fullName>
    </submittedName>
</protein>
<dbReference type="Proteomes" id="UP000037460">
    <property type="component" value="Unassembled WGS sequence"/>
</dbReference>
<feature type="compositionally biased region" description="Low complexity" evidence="2">
    <location>
        <begin position="56"/>
        <end position="71"/>
    </location>
</feature>
<dbReference type="AlphaFoldDB" id="A0A0M0LQ33"/>
<keyword evidence="4" id="KW-1185">Reference proteome</keyword>
<feature type="coiled-coil region" evidence="1">
    <location>
        <begin position="14"/>
        <end position="53"/>
    </location>
</feature>